<dbReference type="PROSITE" id="PS51192">
    <property type="entry name" value="HELICASE_ATP_BIND_1"/>
    <property type="match status" value="1"/>
</dbReference>
<dbReference type="GO" id="GO:0009378">
    <property type="term" value="F:four-way junction helicase activity"/>
    <property type="evidence" value="ECO:0007669"/>
    <property type="project" value="TreeGrafter"/>
</dbReference>
<comment type="similarity">
    <text evidence="1">Belongs to the helicase family. RecQ subfamily.</text>
</comment>
<dbReference type="GO" id="GO:0003676">
    <property type="term" value="F:nucleic acid binding"/>
    <property type="evidence" value="ECO:0007669"/>
    <property type="project" value="InterPro"/>
</dbReference>
<evidence type="ECO:0000313" key="11">
    <source>
        <dbReference type="Proteomes" id="UP001305647"/>
    </source>
</evidence>
<feature type="non-terminal residue" evidence="10">
    <location>
        <position position="637"/>
    </location>
</feature>
<dbReference type="PANTHER" id="PTHR13710">
    <property type="entry name" value="DNA HELICASE RECQ FAMILY MEMBER"/>
    <property type="match status" value="1"/>
</dbReference>
<protein>
    <recommendedName>
        <fullName evidence="5">DNA 3'-5' helicase</fullName>
        <ecNumber evidence="5">5.6.2.4</ecNumber>
    </recommendedName>
</protein>
<evidence type="ECO:0000256" key="7">
    <source>
        <dbReference type="SAM" id="Phobius"/>
    </source>
</evidence>
<keyword evidence="7" id="KW-1133">Transmembrane helix</keyword>
<feature type="compositionally biased region" description="Basic and acidic residues" evidence="6">
    <location>
        <begin position="261"/>
        <end position="276"/>
    </location>
</feature>
<dbReference type="SUPFAM" id="SSF52540">
    <property type="entry name" value="P-loop containing nucleoside triphosphate hydrolases"/>
    <property type="match status" value="1"/>
</dbReference>
<dbReference type="SMART" id="SM00487">
    <property type="entry name" value="DEXDc"/>
    <property type="match status" value="1"/>
</dbReference>
<dbReference type="GO" id="GO:0005524">
    <property type="term" value="F:ATP binding"/>
    <property type="evidence" value="ECO:0007669"/>
    <property type="project" value="UniProtKB-KW"/>
</dbReference>
<comment type="caution">
    <text evidence="10">The sequence shown here is derived from an EMBL/GenBank/DDBJ whole genome shotgun (WGS) entry which is preliminary data.</text>
</comment>
<evidence type="ECO:0000259" key="9">
    <source>
        <dbReference type="PROSITE" id="PS51194"/>
    </source>
</evidence>
<evidence type="ECO:0000256" key="5">
    <source>
        <dbReference type="ARBA" id="ARBA00034808"/>
    </source>
</evidence>
<feature type="region of interest" description="Disordered" evidence="6">
    <location>
        <begin position="243"/>
        <end position="298"/>
    </location>
</feature>
<dbReference type="GO" id="GO:0005737">
    <property type="term" value="C:cytoplasm"/>
    <property type="evidence" value="ECO:0007669"/>
    <property type="project" value="TreeGrafter"/>
</dbReference>
<dbReference type="GO" id="GO:0043138">
    <property type="term" value="F:3'-5' DNA helicase activity"/>
    <property type="evidence" value="ECO:0007669"/>
    <property type="project" value="UniProtKB-EC"/>
</dbReference>
<proteinExistence type="inferred from homology"/>
<reference evidence="10" key="1">
    <citation type="journal article" date="2023" name="Mol. Phylogenet. Evol.">
        <title>Genome-scale phylogeny and comparative genomics of the fungal order Sordariales.</title>
        <authorList>
            <person name="Hensen N."/>
            <person name="Bonometti L."/>
            <person name="Westerberg I."/>
            <person name="Brannstrom I.O."/>
            <person name="Guillou S."/>
            <person name="Cros-Aarteil S."/>
            <person name="Calhoun S."/>
            <person name="Haridas S."/>
            <person name="Kuo A."/>
            <person name="Mondo S."/>
            <person name="Pangilinan J."/>
            <person name="Riley R."/>
            <person name="LaButti K."/>
            <person name="Andreopoulos B."/>
            <person name="Lipzen A."/>
            <person name="Chen C."/>
            <person name="Yan M."/>
            <person name="Daum C."/>
            <person name="Ng V."/>
            <person name="Clum A."/>
            <person name="Steindorff A."/>
            <person name="Ohm R.A."/>
            <person name="Martin F."/>
            <person name="Silar P."/>
            <person name="Natvig D.O."/>
            <person name="Lalanne C."/>
            <person name="Gautier V."/>
            <person name="Ament-Velasquez S.L."/>
            <person name="Kruys A."/>
            <person name="Hutchinson M.I."/>
            <person name="Powell A.J."/>
            <person name="Barry K."/>
            <person name="Miller A.N."/>
            <person name="Grigoriev I.V."/>
            <person name="Debuchy R."/>
            <person name="Gladieux P."/>
            <person name="Hiltunen Thoren M."/>
            <person name="Johannesson H."/>
        </authorList>
    </citation>
    <scope>NUCLEOTIDE SEQUENCE</scope>
    <source>
        <strain evidence="10">CBS 757.83</strain>
    </source>
</reference>
<organism evidence="10 11">
    <name type="scientific">Parathielavia hyrcaniae</name>
    <dbReference type="NCBI Taxonomy" id="113614"/>
    <lineage>
        <taxon>Eukaryota</taxon>
        <taxon>Fungi</taxon>
        <taxon>Dikarya</taxon>
        <taxon>Ascomycota</taxon>
        <taxon>Pezizomycotina</taxon>
        <taxon>Sordariomycetes</taxon>
        <taxon>Sordariomycetidae</taxon>
        <taxon>Sordariales</taxon>
        <taxon>Chaetomiaceae</taxon>
        <taxon>Parathielavia</taxon>
    </lineage>
</organism>
<evidence type="ECO:0000256" key="1">
    <source>
        <dbReference type="ARBA" id="ARBA00005446"/>
    </source>
</evidence>
<dbReference type="Pfam" id="PF00270">
    <property type="entry name" value="DEAD"/>
    <property type="match status" value="1"/>
</dbReference>
<keyword evidence="2" id="KW-0547">Nucleotide-binding</keyword>
<feature type="domain" description="Helicase C-terminal" evidence="9">
    <location>
        <begin position="543"/>
        <end position="637"/>
    </location>
</feature>
<keyword evidence="3" id="KW-0067">ATP-binding</keyword>
<dbReference type="Pfam" id="PF00271">
    <property type="entry name" value="Helicase_C"/>
    <property type="match status" value="1"/>
</dbReference>
<dbReference type="GO" id="GO:0005694">
    <property type="term" value="C:chromosome"/>
    <property type="evidence" value="ECO:0007669"/>
    <property type="project" value="TreeGrafter"/>
</dbReference>
<gene>
    <name evidence="10" type="ORF">N658DRAFT_562300</name>
</gene>
<evidence type="ECO:0000313" key="10">
    <source>
        <dbReference type="EMBL" id="KAK4096675.1"/>
    </source>
</evidence>
<dbReference type="Gene3D" id="3.40.50.300">
    <property type="entry name" value="P-loop containing nucleotide triphosphate hydrolases"/>
    <property type="match status" value="2"/>
</dbReference>
<evidence type="ECO:0000256" key="3">
    <source>
        <dbReference type="ARBA" id="ARBA00022840"/>
    </source>
</evidence>
<evidence type="ECO:0000256" key="4">
    <source>
        <dbReference type="ARBA" id="ARBA00034617"/>
    </source>
</evidence>
<feature type="transmembrane region" description="Helical" evidence="7">
    <location>
        <begin position="352"/>
        <end position="375"/>
    </location>
</feature>
<keyword evidence="7" id="KW-0472">Membrane</keyword>
<keyword evidence="11" id="KW-1185">Reference proteome</keyword>
<dbReference type="Proteomes" id="UP001305647">
    <property type="component" value="Unassembled WGS sequence"/>
</dbReference>
<dbReference type="InterPro" id="IPR014001">
    <property type="entry name" value="Helicase_ATP-bd"/>
</dbReference>
<dbReference type="PROSITE" id="PS51194">
    <property type="entry name" value="HELICASE_CTER"/>
    <property type="match status" value="1"/>
</dbReference>
<reference evidence="10" key="2">
    <citation type="submission" date="2023-05" db="EMBL/GenBank/DDBJ databases">
        <authorList>
            <consortium name="Lawrence Berkeley National Laboratory"/>
            <person name="Steindorff A."/>
            <person name="Hensen N."/>
            <person name="Bonometti L."/>
            <person name="Westerberg I."/>
            <person name="Brannstrom I.O."/>
            <person name="Guillou S."/>
            <person name="Cros-Aarteil S."/>
            <person name="Calhoun S."/>
            <person name="Haridas S."/>
            <person name="Kuo A."/>
            <person name="Mondo S."/>
            <person name="Pangilinan J."/>
            <person name="Riley R."/>
            <person name="Labutti K."/>
            <person name="Andreopoulos B."/>
            <person name="Lipzen A."/>
            <person name="Chen C."/>
            <person name="Yanf M."/>
            <person name="Daum C."/>
            <person name="Ng V."/>
            <person name="Clum A."/>
            <person name="Ohm R."/>
            <person name="Martin F."/>
            <person name="Silar P."/>
            <person name="Natvig D."/>
            <person name="Lalanne C."/>
            <person name="Gautier V."/>
            <person name="Ament-Velasquez S.L."/>
            <person name="Kruys A."/>
            <person name="Hutchinson M.I."/>
            <person name="Powell A.J."/>
            <person name="Barry K."/>
            <person name="Miller A.N."/>
            <person name="Grigoriev I.V."/>
            <person name="Debuchy R."/>
            <person name="Gladieux P."/>
            <person name="Thoren M.H."/>
            <person name="Johannesson H."/>
        </authorList>
    </citation>
    <scope>NUCLEOTIDE SEQUENCE</scope>
    <source>
        <strain evidence="10">CBS 757.83</strain>
    </source>
</reference>
<accession>A0AAN6PRL8</accession>
<dbReference type="EMBL" id="MU863702">
    <property type="protein sequence ID" value="KAK4096675.1"/>
    <property type="molecule type" value="Genomic_DNA"/>
</dbReference>
<comment type="catalytic activity">
    <reaction evidence="4">
        <text>Couples ATP hydrolysis with the unwinding of duplex DNA by translocating in the 3'-5' direction.</text>
        <dbReference type="EC" id="5.6.2.4"/>
    </reaction>
</comment>
<dbReference type="EC" id="5.6.2.4" evidence="5"/>
<dbReference type="InterPro" id="IPR011545">
    <property type="entry name" value="DEAD/DEAH_box_helicase_dom"/>
</dbReference>
<evidence type="ECO:0000256" key="6">
    <source>
        <dbReference type="SAM" id="MobiDB-lite"/>
    </source>
</evidence>
<keyword evidence="7" id="KW-0812">Transmembrane</keyword>
<dbReference type="Pfam" id="PF12013">
    <property type="entry name" value="OrsD"/>
    <property type="match status" value="1"/>
</dbReference>
<dbReference type="AlphaFoldDB" id="A0AAN6PRL8"/>
<evidence type="ECO:0000256" key="2">
    <source>
        <dbReference type="ARBA" id="ARBA00022741"/>
    </source>
</evidence>
<evidence type="ECO:0000259" key="8">
    <source>
        <dbReference type="PROSITE" id="PS51192"/>
    </source>
</evidence>
<name>A0AAN6PRL8_9PEZI</name>
<dbReference type="GO" id="GO:0000724">
    <property type="term" value="P:double-strand break repair via homologous recombination"/>
    <property type="evidence" value="ECO:0007669"/>
    <property type="project" value="TreeGrafter"/>
</dbReference>
<sequence length="637" mass="67928">MVAFDELFIPLPAFRIAICHEHRSAVTAKSVASHVGSQHRHLAARVRQRIAEEASALQGDGSLAADTHGIRFPGPGEVVPAIDGLPVWSDGKKCVQCGHIRRTRKHIQQHCRSEHGWANPRARGGRPRARPAGGLGEAWVDGVHCQRFGQDGALQRLFEVVPPAAAGAQDRGTSGEGEGDRPSIQAVVRAEFEASAKAVEEKDEAAAALISEQSRLSANIWVRRTGWPRHLRGFDREWLAATTQRPDAEEGPTSGGIGGYGDDHGHRDRDRDRDQDRGDDEEEASHSGGEDASADDEPQSEVALAIVLLAVERVVWRAQKASQAEVVGSAAAIMRQESPVVVVMGTGGGKSMLFMLPAACAAGAGGLTVVVVPLVSLRGDIKDRCDASGIECVEWSGRRPHEWASIVLVTPEAAVSESFGHFINRQRAMGRLDRIVVDECHVVLDSGAGGGWRSRMLGLRGLIKAETQLVYLTATLRPADEAEFGRLVGLPGAGTGAGTGAGAVAGAGIGAGIGAGAVQWFRGSTTRANVRYEVRRYDRRAEDEEDVVAALIEEKQAKYKEAGGGQIVVYCDTVRKAEQYAKRLGGFCYHRNVGGAEVKRAVVRQLREGRGQVFTATNALGLGVDAPAIRAVVHVGV</sequence>
<dbReference type="InterPro" id="IPR001650">
    <property type="entry name" value="Helicase_C-like"/>
</dbReference>
<dbReference type="InterPro" id="IPR022698">
    <property type="entry name" value="OrsD"/>
</dbReference>
<feature type="domain" description="Helicase ATP-binding" evidence="8">
    <location>
        <begin position="331"/>
        <end position="494"/>
    </location>
</feature>
<dbReference type="InterPro" id="IPR027417">
    <property type="entry name" value="P-loop_NTPase"/>
</dbReference>
<dbReference type="PANTHER" id="PTHR13710:SF154">
    <property type="entry name" value="RECQ HELICASE, PUTATIVE (AFU_ORTHOLOGUE AFUA_6G14720)-RELATED"/>
    <property type="match status" value="1"/>
</dbReference>